<feature type="binding site" evidence="11">
    <location>
        <position position="485"/>
    </location>
    <ligand>
        <name>Zn(2+)</name>
        <dbReference type="ChEBI" id="CHEBI:29105"/>
        <label>1</label>
    </ligand>
</feature>
<keyword evidence="2 11" id="KW-0235">DNA replication</keyword>
<accession>A0ABV7LCB6</accession>
<feature type="domain" description="Helicase ATP-binding" evidence="12">
    <location>
        <begin position="215"/>
        <end position="381"/>
    </location>
</feature>
<keyword evidence="7 11" id="KW-0862">Zinc</keyword>
<keyword evidence="3 11" id="KW-0479">Metal-binding</keyword>
<keyword evidence="1 11" id="KW-0639">Primosome</keyword>
<sequence>MNGTSPAAGAGTRRQIVDVLAPLALDAVWSYYAPAGDALAEGDVVRIPFGAREAWGVVWSVWPPDAPPPERRLKTVLGRIDVPPLPAGLRRLLDWVARYTLAPRGQVLRLAIRAPERVPPEPPRVGVVLTGRTPARMTAARKKALEAMAGRAIMDRRELAKAAGVSATVISGLIDDGSLATAPMPELQAPRPDPDHAPAQLSGAQAAAAEALRAAVRDNAFSVTLLQGVTGSGKTETYFEAVAEALRHGRQALVMLPEIALTAQFLDRFAARFGVRPAEWHSALTPRQRERTLAGVANGDVRVVAGARSALFLPYASLGLIVVDEEHEAAYKQEDGVHYHARDMAVVRGRIEGFPVVLASATPSLESLVNAERGRYRLLQLPERFGQRVMPGLSVVDLRRHAPPRGKWVSEPLLAAARETLERGEQVLFYLNRRGYAPVTVCRSCGHRAGCPNCSTTLVEHRFRRALMCHHCGHVERRPDACPACGEVDSLVPAGPGVERLAEEVAGYFPGVPIVTLSSDLAGGTARIREELAAVAEGRVQIVVGTQLISKGHNFPQLTLVGVVDADVGLASGDPRGAERTFQMLQQVTGRAGRGDRPGRAILQTHQPDHPVMTALLSGDAGRFYREEMALRQAAGLAPFGRLAAIIVAGPDRNEAEAHARALARAAHALSASRTGDGDILTLGPAEAPLAVVRGLHRFRLLFKCDRGVDLQGFLRRMLAQAPPPSSRVRVTVDIDPQSFH</sequence>
<dbReference type="InterPro" id="IPR041222">
    <property type="entry name" value="PriA_3primeBD"/>
</dbReference>
<evidence type="ECO:0000256" key="9">
    <source>
        <dbReference type="ARBA" id="ARBA00023125"/>
    </source>
</evidence>
<evidence type="ECO:0000256" key="3">
    <source>
        <dbReference type="ARBA" id="ARBA00022723"/>
    </source>
</evidence>
<keyword evidence="5 11" id="KW-0378">Hydrolase</keyword>
<keyword evidence="4 11" id="KW-0547">Nucleotide-binding</keyword>
<feature type="binding site" evidence="11">
    <location>
        <position position="442"/>
    </location>
    <ligand>
        <name>Zn(2+)</name>
        <dbReference type="ChEBI" id="CHEBI:29105"/>
        <label>1</label>
    </ligand>
</feature>
<evidence type="ECO:0000256" key="11">
    <source>
        <dbReference type="HAMAP-Rule" id="MF_00983"/>
    </source>
</evidence>
<dbReference type="NCBIfam" id="TIGR00595">
    <property type="entry name" value="priA"/>
    <property type="match status" value="1"/>
</dbReference>
<organism evidence="13 14">
    <name type="scientific">Camelimonas abortus</name>
    <dbReference type="NCBI Taxonomy" id="1017184"/>
    <lineage>
        <taxon>Bacteria</taxon>
        <taxon>Pseudomonadati</taxon>
        <taxon>Pseudomonadota</taxon>
        <taxon>Alphaproteobacteria</taxon>
        <taxon>Hyphomicrobiales</taxon>
        <taxon>Chelatococcaceae</taxon>
        <taxon>Camelimonas</taxon>
    </lineage>
</organism>
<dbReference type="Pfam" id="PF00270">
    <property type="entry name" value="DEAD"/>
    <property type="match status" value="1"/>
</dbReference>
<evidence type="ECO:0000256" key="2">
    <source>
        <dbReference type="ARBA" id="ARBA00022705"/>
    </source>
</evidence>
<reference evidence="14" key="1">
    <citation type="journal article" date="2019" name="Int. J. Syst. Evol. Microbiol.">
        <title>The Global Catalogue of Microorganisms (GCM) 10K type strain sequencing project: providing services to taxonomists for standard genome sequencing and annotation.</title>
        <authorList>
            <consortium name="The Broad Institute Genomics Platform"/>
            <consortium name="The Broad Institute Genome Sequencing Center for Infectious Disease"/>
            <person name="Wu L."/>
            <person name="Ma J."/>
        </authorList>
    </citation>
    <scope>NUCLEOTIDE SEQUENCE [LARGE SCALE GENOMIC DNA]</scope>
    <source>
        <strain evidence="14">CCM 7941</strain>
    </source>
</reference>
<dbReference type="PANTHER" id="PTHR30580">
    <property type="entry name" value="PRIMOSOMAL PROTEIN N"/>
    <property type="match status" value="1"/>
</dbReference>
<feature type="binding site" evidence="11">
    <location>
        <position position="482"/>
    </location>
    <ligand>
        <name>Zn(2+)</name>
        <dbReference type="ChEBI" id="CHEBI:29105"/>
        <label>1</label>
    </ligand>
</feature>
<keyword evidence="10 11" id="KW-0413">Isomerase</keyword>
<dbReference type="RefSeq" id="WP_376831676.1">
    <property type="nucleotide sequence ID" value="NZ_JBHLWR010000006.1"/>
</dbReference>
<keyword evidence="8 11" id="KW-0067">ATP-binding</keyword>
<dbReference type="EMBL" id="JBHRUV010000017">
    <property type="protein sequence ID" value="MFC3265476.1"/>
    <property type="molecule type" value="Genomic_DNA"/>
</dbReference>
<feature type="binding site" evidence="11">
    <location>
        <position position="451"/>
    </location>
    <ligand>
        <name>Zn(2+)</name>
        <dbReference type="ChEBI" id="CHEBI:29105"/>
        <label>2</label>
    </ligand>
</feature>
<dbReference type="SMART" id="SM00490">
    <property type="entry name" value="HELICc"/>
    <property type="match status" value="1"/>
</dbReference>
<dbReference type="InterPro" id="IPR001650">
    <property type="entry name" value="Helicase_C-like"/>
</dbReference>
<dbReference type="GO" id="GO:0016787">
    <property type="term" value="F:hydrolase activity"/>
    <property type="evidence" value="ECO:0007669"/>
    <property type="project" value="UniProtKB-KW"/>
</dbReference>
<dbReference type="NCBIfam" id="NF004070">
    <property type="entry name" value="PRK05580.2-2"/>
    <property type="match status" value="1"/>
</dbReference>
<evidence type="ECO:0000256" key="8">
    <source>
        <dbReference type="ARBA" id="ARBA00022840"/>
    </source>
</evidence>
<protein>
    <recommendedName>
        <fullName evidence="11">Replication restart protein PriA</fullName>
    </recommendedName>
    <alternativeName>
        <fullName evidence="11">ATP-dependent DNA helicase PriA</fullName>
        <ecNumber evidence="11">5.6.2.4</ecNumber>
    </alternativeName>
    <alternativeName>
        <fullName evidence="11">DNA 3'-5' helicase PriA</fullName>
    </alternativeName>
</protein>
<feature type="binding site" evidence="11">
    <location>
        <position position="472"/>
    </location>
    <ligand>
        <name>Zn(2+)</name>
        <dbReference type="ChEBI" id="CHEBI:29105"/>
        <label>2</label>
    </ligand>
</feature>
<comment type="function">
    <text evidence="11">Initiates the restart of stalled replication forks, which reloads the replicative helicase on sites other than the origin of replication. Recognizes and binds to abandoned replication forks and remodels them to uncover a helicase loading site. Promotes assembly of the primosome at these replication forks.</text>
</comment>
<comment type="cofactor">
    <cofactor evidence="11">
        <name>Zn(2+)</name>
        <dbReference type="ChEBI" id="CHEBI:29105"/>
    </cofactor>
    <text evidence="11">Binds 2 zinc ions per subunit.</text>
</comment>
<proteinExistence type="inferred from homology"/>
<dbReference type="EC" id="5.6.2.4" evidence="11"/>
<dbReference type="InterPro" id="IPR040498">
    <property type="entry name" value="PriA_CRR"/>
</dbReference>
<dbReference type="InterPro" id="IPR011545">
    <property type="entry name" value="DEAD/DEAH_box_helicase_dom"/>
</dbReference>
<dbReference type="PROSITE" id="PS51192">
    <property type="entry name" value="HELICASE_ATP_BIND_1"/>
    <property type="match status" value="1"/>
</dbReference>
<keyword evidence="9 11" id="KW-0238">DNA-binding</keyword>
<gene>
    <name evidence="11" type="primary">priA</name>
    <name evidence="13" type="ORF">ACFOEX_03730</name>
</gene>
<dbReference type="Pfam" id="PF17764">
    <property type="entry name" value="PriA_3primeBD"/>
    <property type="match status" value="1"/>
</dbReference>
<dbReference type="Gene3D" id="3.40.50.300">
    <property type="entry name" value="P-loop containing nucleotide triphosphate hydrolases"/>
    <property type="match status" value="2"/>
</dbReference>
<dbReference type="InterPro" id="IPR014001">
    <property type="entry name" value="Helicase_ATP-bd"/>
</dbReference>
<comment type="catalytic activity">
    <reaction evidence="11">
        <text>Couples ATP hydrolysis with the unwinding of duplex DNA by translocating in the 3'-5' direction.</text>
        <dbReference type="EC" id="5.6.2.4"/>
    </reaction>
</comment>
<dbReference type="Pfam" id="PF18074">
    <property type="entry name" value="PriA_C"/>
    <property type="match status" value="1"/>
</dbReference>
<dbReference type="InterPro" id="IPR042115">
    <property type="entry name" value="PriA_3primeBD_sf"/>
</dbReference>
<keyword evidence="14" id="KW-1185">Reference proteome</keyword>
<comment type="caution">
    <text evidence="13">The sequence shown here is derived from an EMBL/GenBank/DDBJ whole genome shotgun (WGS) entry which is preliminary data.</text>
</comment>
<dbReference type="SUPFAM" id="SSF52540">
    <property type="entry name" value="P-loop containing nucleoside triphosphate hydrolases"/>
    <property type="match status" value="1"/>
</dbReference>
<feature type="binding site" evidence="11">
    <location>
        <position position="469"/>
    </location>
    <ligand>
        <name>Zn(2+)</name>
        <dbReference type="ChEBI" id="CHEBI:29105"/>
        <label>2</label>
    </ligand>
</feature>
<dbReference type="InterPro" id="IPR027417">
    <property type="entry name" value="P-loop_NTPase"/>
</dbReference>
<dbReference type="PANTHER" id="PTHR30580:SF0">
    <property type="entry name" value="PRIMOSOMAL PROTEIN N"/>
    <property type="match status" value="1"/>
</dbReference>
<keyword evidence="6 11" id="KW-0347">Helicase</keyword>
<dbReference type="Pfam" id="PF18319">
    <property type="entry name" value="Zn_ribbon_PriA"/>
    <property type="match status" value="1"/>
</dbReference>
<dbReference type="SMART" id="SM00487">
    <property type="entry name" value="DEXDc"/>
    <property type="match status" value="1"/>
</dbReference>
<dbReference type="CDD" id="cd17929">
    <property type="entry name" value="DEXHc_priA"/>
    <property type="match status" value="1"/>
</dbReference>
<evidence type="ECO:0000256" key="7">
    <source>
        <dbReference type="ARBA" id="ARBA00022833"/>
    </source>
</evidence>
<evidence type="ECO:0000256" key="6">
    <source>
        <dbReference type="ARBA" id="ARBA00022806"/>
    </source>
</evidence>
<feature type="binding site" evidence="11">
    <location>
        <position position="454"/>
    </location>
    <ligand>
        <name>Zn(2+)</name>
        <dbReference type="ChEBI" id="CHEBI:29105"/>
        <label>2</label>
    </ligand>
</feature>
<comment type="catalytic activity">
    <reaction evidence="11">
        <text>ATP + H2O = ADP + phosphate + H(+)</text>
        <dbReference type="Rhea" id="RHEA:13065"/>
        <dbReference type="ChEBI" id="CHEBI:15377"/>
        <dbReference type="ChEBI" id="CHEBI:15378"/>
        <dbReference type="ChEBI" id="CHEBI:30616"/>
        <dbReference type="ChEBI" id="CHEBI:43474"/>
        <dbReference type="ChEBI" id="CHEBI:456216"/>
        <dbReference type="EC" id="5.6.2.4"/>
    </reaction>
</comment>
<evidence type="ECO:0000256" key="1">
    <source>
        <dbReference type="ARBA" id="ARBA00022515"/>
    </source>
</evidence>
<evidence type="ECO:0000313" key="13">
    <source>
        <dbReference type="EMBL" id="MFC3265476.1"/>
    </source>
</evidence>
<dbReference type="InterPro" id="IPR005259">
    <property type="entry name" value="PriA"/>
</dbReference>
<name>A0ABV7LCB6_9HYPH</name>
<evidence type="ECO:0000256" key="5">
    <source>
        <dbReference type="ARBA" id="ARBA00022801"/>
    </source>
</evidence>
<evidence type="ECO:0000313" key="14">
    <source>
        <dbReference type="Proteomes" id="UP001595536"/>
    </source>
</evidence>
<dbReference type="Proteomes" id="UP001595536">
    <property type="component" value="Unassembled WGS sequence"/>
</dbReference>
<dbReference type="Gene3D" id="3.40.1440.60">
    <property type="entry name" value="PriA, 3(prime) DNA-binding domain"/>
    <property type="match status" value="1"/>
</dbReference>
<evidence type="ECO:0000256" key="10">
    <source>
        <dbReference type="ARBA" id="ARBA00023235"/>
    </source>
</evidence>
<comment type="subunit">
    <text evidence="11">Component of the replication restart primosome.</text>
</comment>
<evidence type="ECO:0000256" key="4">
    <source>
        <dbReference type="ARBA" id="ARBA00022741"/>
    </source>
</evidence>
<comment type="similarity">
    <text evidence="11">Belongs to the helicase family. PriA subfamily.</text>
</comment>
<feature type="binding site" evidence="11">
    <location>
        <position position="445"/>
    </location>
    <ligand>
        <name>Zn(2+)</name>
        <dbReference type="ChEBI" id="CHEBI:29105"/>
        <label>1</label>
    </ligand>
</feature>
<evidence type="ECO:0000259" key="12">
    <source>
        <dbReference type="PROSITE" id="PS51192"/>
    </source>
</evidence>
<dbReference type="InterPro" id="IPR041236">
    <property type="entry name" value="PriA_C"/>
</dbReference>
<dbReference type="HAMAP" id="MF_00983">
    <property type="entry name" value="PriA"/>
    <property type="match status" value="1"/>
</dbReference>